<protein>
    <submittedName>
        <fullName evidence="3">Uncharacterized protein</fullName>
    </submittedName>
</protein>
<dbReference type="AlphaFoldDB" id="A0A4C1YCN6"/>
<keyword evidence="4" id="KW-1185">Reference proteome</keyword>
<keyword evidence="2" id="KW-0193">Cuticle</keyword>
<comment type="caution">
    <text evidence="3">The sequence shown here is derived from an EMBL/GenBank/DDBJ whole genome shotgun (WGS) entry which is preliminary data.</text>
</comment>
<evidence type="ECO:0000256" key="2">
    <source>
        <dbReference type="PROSITE-ProRule" id="PRU00497"/>
    </source>
</evidence>
<dbReference type="Proteomes" id="UP000299102">
    <property type="component" value="Unassembled WGS sequence"/>
</dbReference>
<accession>A0A4C1YCN6</accession>
<sequence>MRREEGGVVADSGRAGWTVRGEYAYVSPEGKRFTVRYVADTDGYRIRSEECCARGRPIIVEWERDARHSAGLSLVR</sequence>
<dbReference type="GO" id="GO:0042302">
    <property type="term" value="F:structural constituent of cuticle"/>
    <property type="evidence" value="ECO:0007669"/>
    <property type="project" value="UniProtKB-UniRule"/>
</dbReference>
<keyword evidence="1" id="KW-0732">Signal</keyword>
<dbReference type="OrthoDB" id="8000451at2759"/>
<organism evidence="3 4">
    <name type="scientific">Eumeta variegata</name>
    <name type="common">Bagworm moth</name>
    <name type="synonym">Eumeta japonica</name>
    <dbReference type="NCBI Taxonomy" id="151549"/>
    <lineage>
        <taxon>Eukaryota</taxon>
        <taxon>Metazoa</taxon>
        <taxon>Ecdysozoa</taxon>
        <taxon>Arthropoda</taxon>
        <taxon>Hexapoda</taxon>
        <taxon>Insecta</taxon>
        <taxon>Pterygota</taxon>
        <taxon>Neoptera</taxon>
        <taxon>Endopterygota</taxon>
        <taxon>Lepidoptera</taxon>
        <taxon>Glossata</taxon>
        <taxon>Ditrysia</taxon>
        <taxon>Tineoidea</taxon>
        <taxon>Psychidae</taxon>
        <taxon>Oiketicinae</taxon>
        <taxon>Eumeta</taxon>
    </lineage>
</organism>
<proteinExistence type="predicted"/>
<dbReference type="InterPro" id="IPR000618">
    <property type="entry name" value="Insect_cuticle"/>
</dbReference>
<reference evidence="3 4" key="1">
    <citation type="journal article" date="2019" name="Commun. Biol.">
        <title>The bagworm genome reveals a unique fibroin gene that provides high tensile strength.</title>
        <authorList>
            <person name="Kono N."/>
            <person name="Nakamura H."/>
            <person name="Ohtoshi R."/>
            <person name="Tomita M."/>
            <person name="Numata K."/>
            <person name="Arakawa K."/>
        </authorList>
    </citation>
    <scope>NUCLEOTIDE SEQUENCE [LARGE SCALE GENOMIC DNA]</scope>
</reference>
<dbReference type="EMBL" id="BGZK01001134">
    <property type="protein sequence ID" value="GBP72125.1"/>
    <property type="molecule type" value="Genomic_DNA"/>
</dbReference>
<name>A0A4C1YCN6_EUMVA</name>
<evidence type="ECO:0000313" key="3">
    <source>
        <dbReference type="EMBL" id="GBP72125.1"/>
    </source>
</evidence>
<dbReference type="PROSITE" id="PS51155">
    <property type="entry name" value="CHIT_BIND_RR_2"/>
    <property type="match status" value="1"/>
</dbReference>
<gene>
    <name evidence="3" type="ORF">EVAR_49308_1</name>
</gene>
<evidence type="ECO:0000256" key="1">
    <source>
        <dbReference type="ARBA" id="ARBA00022729"/>
    </source>
</evidence>
<evidence type="ECO:0000313" key="4">
    <source>
        <dbReference type="Proteomes" id="UP000299102"/>
    </source>
</evidence>
<dbReference type="Pfam" id="PF00379">
    <property type="entry name" value="Chitin_bind_4"/>
    <property type="match status" value="1"/>
</dbReference>